<dbReference type="Proteomes" id="UP001165124">
    <property type="component" value="Unassembled WGS sequence"/>
</dbReference>
<gene>
    <name evidence="2" type="ORF">Arub01_25560</name>
</gene>
<accession>A0A9W6PVC5</accession>
<evidence type="ECO:0000313" key="3">
    <source>
        <dbReference type="Proteomes" id="UP001165124"/>
    </source>
</evidence>
<comment type="caution">
    <text evidence="2">The sequence shown here is derived from an EMBL/GenBank/DDBJ whole genome shotgun (WGS) entry which is preliminary data.</text>
</comment>
<sequence length="124" mass="13885">MGCPIAILLACAVLLAVPLAIAVENVADLLGSFVFLAPFIFGIAGLVFASFRGRKTWRRQMELWNEAIPVWSELRYCHRDGIVFRNPDVYFPPAATKQFVYDEARRRRAHPRAMDGGRSVASGF</sequence>
<keyword evidence="3" id="KW-1185">Reference proteome</keyword>
<dbReference type="EMBL" id="BSRZ01000005">
    <property type="protein sequence ID" value="GLW64312.1"/>
    <property type="molecule type" value="Genomic_DNA"/>
</dbReference>
<feature type="transmembrane region" description="Helical" evidence="1">
    <location>
        <begin position="32"/>
        <end position="51"/>
    </location>
</feature>
<reference evidence="2" key="1">
    <citation type="submission" date="2023-02" db="EMBL/GenBank/DDBJ databases">
        <title>Actinomadura rubrobrunea NBRC 14622.</title>
        <authorList>
            <person name="Ichikawa N."/>
            <person name="Sato H."/>
            <person name="Tonouchi N."/>
        </authorList>
    </citation>
    <scope>NUCLEOTIDE SEQUENCE</scope>
    <source>
        <strain evidence="2">NBRC 14622</strain>
    </source>
</reference>
<evidence type="ECO:0000313" key="2">
    <source>
        <dbReference type="EMBL" id="GLW64312.1"/>
    </source>
</evidence>
<keyword evidence="1" id="KW-0812">Transmembrane</keyword>
<keyword evidence="1" id="KW-0472">Membrane</keyword>
<evidence type="ECO:0000256" key="1">
    <source>
        <dbReference type="SAM" id="Phobius"/>
    </source>
</evidence>
<organism evidence="2 3">
    <name type="scientific">Actinomadura rubrobrunea</name>
    <dbReference type="NCBI Taxonomy" id="115335"/>
    <lineage>
        <taxon>Bacteria</taxon>
        <taxon>Bacillati</taxon>
        <taxon>Actinomycetota</taxon>
        <taxon>Actinomycetes</taxon>
        <taxon>Streptosporangiales</taxon>
        <taxon>Thermomonosporaceae</taxon>
        <taxon>Actinomadura</taxon>
    </lineage>
</organism>
<proteinExistence type="predicted"/>
<name>A0A9W6PVC5_9ACTN</name>
<dbReference type="AlphaFoldDB" id="A0A9W6PVC5"/>
<protein>
    <submittedName>
        <fullName evidence="2">Uncharacterized protein</fullName>
    </submittedName>
</protein>
<keyword evidence="1" id="KW-1133">Transmembrane helix</keyword>